<name>A0ABQ4CVA5_9ACTN</name>
<sequence>MTVRVALIGANGHGRWHRRRLGPRHGSGAIAFVGIAEPNPLDPDPPVPPETRIFPDHHALLAETRPDVAIICTPPGTHLPIALDALAAGCDLLLEKPPLLSLADHARLVGALAEAGRSCQVGFQALASAAFDELCAAALGGALGTVTGISAVASWQRDDAYYARSPWAGRRAVDGALINPLGHAVMQTLALSDRLCSAPISAPPPLTCGADMGAEQSPVKGLFGRLEVERYRTRPIESDDTAVLRLTGRGRPPLVVAVTLAGEEFIPGEITVAGTRGTATLEYPTDRLKLPGDPGLREVPGRVDLLDNLLAHRADRAGVPLRAGLAATAGFTAVVEALGHAPVPVALGDGVVDDIGAGPGRIRRIRGINAVLRRAAGEHALPSEIGVAWAHPPHTENRLQTTGTSTAGN</sequence>
<feature type="domain" description="Gfo/Idh/MocA-like oxidoreductase N-terminal" evidence="2">
    <location>
        <begin position="4"/>
        <end position="123"/>
    </location>
</feature>
<dbReference type="InterPro" id="IPR000683">
    <property type="entry name" value="Gfo/Idh/MocA-like_OxRdtase_N"/>
</dbReference>
<protein>
    <submittedName>
        <fullName evidence="3">Oxidoreductase</fullName>
    </submittedName>
</protein>
<dbReference type="InterPro" id="IPR036291">
    <property type="entry name" value="NAD(P)-bd_dom_sf"/>
</dbReference>
<dbReference type="Gene3D" id="3.30.360.10">
    <property type="entry name" value="Dihydrodipicolinate Reductase, domain 2"/>
    <property type="match status" value="1"/>
</dbReference>
<dbReference type="PANTHER" id="PTHR43818:SF11">
    <property type="entry name" value="BCDNA.GH03377"/>
    <property type="match status" value="1"/>
</dbReference>
<evidence type="ECO:0000256" key="1">
    <source>
        <dbReference type="ARBA" id="ARBA00023002"/>
    </source>
</evidence>
<comment type="caution">
    <text evidence="3">The sequence shown here is derived from an EMBL/GenBank/DDBJ whole genome shotgun (WGS) entry which is preliminary data.</text>
</comment>
<evidence type="ECO:0000313" key="4">
    <source>
        <dbReference type="Proteomes" id="UP000604117"/>
    </source>
</evidence>
<dbReference type="Proteomes" id="UP000604117">
    <property type="component" value="Unassembled WGS sequence"/>
</dbReference>
<dbReference type="Gene3D" id="3.40.50.720">
    <property type="entry name" value="NAD(P)-binding Rossmann-like Domain"/>
    <property type="match status" value="1"/>
</dbReference>
<keyword evidence="4" id="KW-1185">Reference proteome</keyword>
<evidence type="ECO:0000313" key="3">
    <source>
        <dbReference type="EMBL" id="GIF75214.1"/>
    </source>
</evidence>
<proteinExistence type="predicted"/>
<reference evidence="3 4" key="1">
    <citation type="submission" date="2021-01" db="EMBL/GenBank/DDBJ databases">
        <title>Whole genome shotgun sequence of Asanoa siamensis NBRC 107932.</title>
        <authorList>
            <person name="Komaki H."/>
            <person name="Tamura T."/>
        </authorList>
    </citation>
    <scope>NUCLEOTIDE SEQUENCE [LARGE SCALE GENOMIC DNA]</scope>
    <source>
        <strain evidence="3 4">NBRC 107932</strain>
    </source>
</reference>
<dbReference type="EMBL" id="BONE01000040">
    <property type="protein sequence ID" value="GIF75214.1"/>
    <property type="molecule type" value="Genomic_DNA"/>
</dbReference>
<dbReference type="InterPro" id="IPR050463">
    <property type="entry name" value="Gfo/Idh/MocA_oxidrdct_glycsds"/>
</dbReference>
<keyword evidence="1" id="KW-0560">Oxidoreductase</keyword>
<evidence type="ECO:0000259" key="2">
    <source>
        <dbReference type="Pfam" id="PF01408"/>
    </source>
</evidence>
<dbReference type="PANTHER" id="PTHR43818">
    <property type="entry name" value="BCDNA.GH03377"/>
    <property type="match status" value="1"/>
</dbReference>
<gene>
    <name evidence="3" type="ORF">Asi02nite_47320</name>
</gene>
<accession>A0ABQ4CVA5</accession>
<dbReference type="SUPFAM" id="SSF51735">
    <property type="entry name" value="NAD(P)-binding Rossmann-fold domains"/>
    <property type="match status" value="1"/>
</dbReference>
<dbReference type="Pfam" id="PF01408">
    <property type="entry name" value="GFO_IDH_MocA"/>
    <property type="match status" value="1"/>
</dbReference>
<organism evidence="3 4">
    <name type="scientific">Asanoa siamensis</name>
    <dbReference type="NCBI Taxonomy" id="926357"/>
    <lineage>
        <taxon>Bacteria</taxon>
        <taxon>Bacillati</taxon>
        <taxon>Actinomycetota</taxon>
        <taxon>Actinomycetes</taxon>
        <taxon>Micromonosporales</taxon>
        <taxon>Micromonosporaceae</taxon>
        <taxon>Asanoa</taxon>
    </lineage>
</organism>
<dbReference type="RefSeq" id="WP_203716094.1">
    <property type="nucleotide sequence ID" value="NZ_BONE01000040.1"/>
</dbReference>